<name>A0A9P5MSR5_9AGAM</name>
<protein>
    <submittedName>
        <fullName evidence="1">Uncharacterized protein</fullName>
    </submittedName>
</protein>
<reference evidence="1" key="2">
    <citation type="journal article" date="2020" name="Nat. Commun.">
        <title>Large-scale genome sequencing of mycorrhizal fungi provides insights into the early evolution of symbiotic traits.</title>
        <authorList>
            <person name="Miyauchi S."/>
            <person name="Kiss E."/>
            <person name="Kuo A."/>
            <person name="Drula E."/>
            <person name="Kohler A."/>
            <person name="Sanchez-Garcia M."/>
            <person name="Morin E."/>
            <person name="Andreopoulos B."/>
            <person name="Barry K.W."/>
            <person name="Bonito G."/>
            <person name="Buee M."/>
            <person name="Carver A."/>
            <person name="Chen C."/>
            <person name="Cichocki N."/>
            <person name="Clum A."/>
            <person name="Culley D."/>
            <person name="Crous P.W."/>
            <person name="Fauchery L."/>
            <person name="Girlanda M."/>
            <person name="Hayes R.D."/>
            <person name="Keri Z."/>
            <person name="LaButti K."/>
            <person name="Lipzen A."/>
            <person name="Lombard V."/>
            <person name="Magnuson J."/>
            <person name="Maillard F."/>
            <person name="Murat C."/>
            <person name="Nolan M."/>
            <person name="Ohm R.A."/>
            <person name="Pangilinan J."/>
            <person name="Pereira M.F."/>
            <person name="Perotto S."/>
            <person name="Peter M."/>
            <person name="Pfister S."/>
            <person name="Riley R."/>
            <person name="Sitrit Y."/>
            <person name="Stielow J.B."/>
            <person name="Szollosi G."/>
            <person name="Zifcakova L."/>
            <person name="Stursova M."/>
            <person name="Spatafora J.W."/>
            <person name="Tedersoo L."/>
            <person name="Vaario L.M."/>
            <person name="Yamada A."/>
            <person name="Yan M."/>
            <person name="Wang P."/>
            <person name="Xu J."/>
            <person name="Bruns T."/>
            <person name="Baldrian P."/>
            <person name="Vilgalys R."/>
            <person name="Dunand C."/>
            <person name="Henrissat B."/>
            <person name="Grigoriev I.V."/>
            <person name="Hibbett D."/>
            <person name="Nagy L.G."/>
            <person name="Martin F.M."/>
        </authorList>
    </citation>
    <scope>NUCLEOTIDE SEQUENCE</scope>
    <source>
        <strain evidence="1">Prilba</strain>
    </source>
</reference>
<keyword evidence="2" id="KW-1185">Reference proteome</keyword>
<evidence type="ECO:0000313" key="2">
    <source>
        <dbReference type="Proteomes" id="UP000759537"/>
    </source>
</evidence>
<organism evidence="1 2">
    <name type="scientific">Russula ochroleuca</name>
    <dbReference type="NCBI Taxonomy" id="152965"/>
    <lineage>
        <taxon>Eukaryota</taxon>
        <taxon>Fungi</taxon>
        <taxon>Dikarya</taxon>
        <taxon>Basidiomycota</taxon>
        <taxon>Agaricomycotina</taxon>
        <taxon>Agaricomycetes</taxon>
        <taxon>Russulales</taxon>
        <taxon>Russulaceae</taxon>
        <taxon>Russula</taxon>
    </lineage>
</organism>
<dbReference type="EMBL" id="WHVB01000013">
    <property type="protein sequence ID" value="KAF8477741.1"/>
    <property type="molecule type" value="Genomic_DNA"/>
</dbReference>
<evidence type="ECO:0000313" key="1">
    <source>
        <dbReference type="EMBL" id="KAF8477741.1"/>
    </source>
</evidence>
<comment type="caution">
    <text evidence="1">The sequence shown here is derived from an EMBL/GenBank/DDBJ whole genome shotgun (WGS) entry which is preliminary data.</text>
</comment>
<dbReference type="Proteomes" id="UP000759537">
    <property type="component" value="Unassembled WGS sequence"/>
</dbReference>
<proteinExistence type="predicted"/>
<sequence length="94" mass="10478">MNFSWSVSNAMNCNSLPLLQLFSLFILVRWRRTLGVHLHLHISVKAPPHHGVWLIVSGPNSATLHTQSPTVIAKCLISEVARARCQSRSLLLAK</sequence>
<gene>
    <name evidence="1" type="ORF">DFH94DRAFT_91224</name>
</gene>
<dbReference type="AlphaFoldDB" id="A0A9P5MSR5"/>
<accession>A0A9P5MSR5</accession>
<reference evidence="1" key="1">
    <citation type="submission" date="2019-10" db="EMBL/GenBank/DDBJ databases">
        <authorList>
            <consortium name="DOE Joint Genome Institute"/>
            <person name="Kuo A."/>
            <person name="Miyauchi S."/>
            <person name="Kiss E."/>
            <person name="Drula E."/>
            <person name="Kohler A."/>
            <person name="Sanchez-Garcia M."/>
            <person name="Andreopoulos B."/>
            <person name="Barry K.W."/>
            <person name="Bonito G."/>
            <person name="Buee M."/>
            <person name="Carver A."/>
            <person name="Chen C."/>
            <person name="Cichocki N."/>
            <person name="Clum A."/>
            <person name="Culley D."/>
            <person name="Crous P.W."/>
            <person name="Fauchery L."/>
            <person name="Girlanda M."/>
            <person name="Hayes R."/>
            <person name="Keri Z."/>
            <person name="LaButti K."/>
            <person name="Lipzen A."/>
            <person name="Lombard V."/>
            <person name="Magnuson J."/>
            <person name="Maillard F."/>
            <person name="Morin E."/>
            <person name="Murat C."/>
            <person name="Nolan M."/>
            <person name="Ohm R."/>
            <person name="Pangilinan J."/>
            <person name="Pereira M."/>
            <person name="Perotto S."/>
            <person name="Peter M."/>
            <person name="Riley R."/>
            <person name="Sitrit Y."/>
            <person name="Stielow B."/>
            <person name="Szollosi G."/>
            <person name="Zifcakova L."/>
            <person name="Stursova M."/>
            <person name="Spatafora J.W."/>
            <person name="Tedersoo L."/>
            <person name="Vaario L.-M."/>
            <person name="Yamada A."/>
            <person name="Yan M."/>
            <person name="Wang P."/>
            <person name="Xu J."/>
            <person name="Bruns T."/>
            <person name="Baldrian P."/>
            <person name="Vilgalys R."/>
            <person name="Henrissat B."/>
            <person name="Grigoriev I.V."/>
            <person name="Hibbett D."/>
            <person name="Nagy L.G."/>
            <person name="Martin F.M."/>
        </authorList>
    </citation>
    <scope>NUCLEOTIDE SEQUENCE</scope>
    <source>
        <strain evidence="1">Prilba</strain>
    </source>
</reference>